<dbReference type="AlphaFoldDB" id="A0A401UJZ9"/>
<gene>
    <name evidence="2" type="ORF">Ctaglu_14580</name>
</gene>
<feature type="compositionally biased region" description="Pro residues" evidence="1">
    <location>
        <begin position="177"/>
        <end position="195"/>
    </location>
</feature>
<protein>
    <submittedName>
        <fullName evidence="2">Uncharacterized protein</fullName>
    </submittedName>
</protein>
<feature type="region of interest" description="Disordered" evidence="1">
    <location>
        <begin position="177"/>
        <end position="208"/>
    </location>
</feature>
<reference evidence="2 3" key="1">
    <citation type="submission" date="2018-11" db="EMBL/GenBank/DDBJ databases">
        <title>Genome sequencing and assembly of Clostridium tagluense strain A121.</title>
        <authorList>
            <person name="Murakami T."/>
            <person name="Segawa T."/>
            <person name="Shcherbakova V.A."/>
            <person name="Mori H."/>
            <person name="Yoshimura Y."/>
        </authorList>
    </citation>
    <scope>NUCLEOTIDE SEQUENCE [LARGE SCALE GENOMIC DNA]</scope>
    <source>
        <strain evidence="2 3">A121</strain>
    </source>
</reference>
<name>A0A401UJZ9_9CLOT</name>
<feature type="compositionally biased region" description="Low complexity" evidence="1">
    <location>
        <begin position="196"/>
        <end position="208"/>
    </location>
</feature>
<dbReference type="RefSeq" id="WP_124999621.1">
    <property type="nucleotide sequence ID" value="NZ_BHYK01000006.1"/>
</dbReference>
<accession>A0A401UJZ9</accession>
<evidence type="ECO:0000313" key="3">
    <source>
        <dbReference type="Proteomes" id="UP000287872"/>
    </source>
</evidence>
<keyword evidence="3" id="KW-1185">Reference proteome</keyword>
<dbReference type="Proteomes" id="UP000287872">
    <property type="component" value="Unassembled WGS sequence"/>
</dbReference>
<sequence length="256" mass="28117">MNKKMCNLVIAIAVSSFTVPTLTVSARTLKIIEHPNKLEQKLATDLQNLKNIVGRKNQEKPKSNVEFKTEITFKKNQIKGLEMANYELKKQIDVKLIKVGSVVKKNKIDKIEEQKKSLKERFKILGKGIELKLINEGEKNFEKVLDAHITKLKDRNAKLVKLNGDIDKIIKVILTPATPPATPATPTPTPKPIPVTTPIVTPTTTTVPTPVPTKDIPVVKEVVPATELVTSPVVKEVAPNAEPAATPVVKDTAAIN</sequence>
<dbReference type="EMBL" id="BHYK01000006">
    <property type="protein sequence ID" value="GCD09835.1"/>
    <property type="molecule type" value="Genomic_DNA"/>
</dbReference>
<evidence type="ECO:0000313" key="2">
    <source>
        <dbReference type="EMBL" id="GCD09835.1"/>
    </source>
</evidence>
<proteinExistence type="predicted"/>
<evidence type="ECO:0000256" key="1">
    <source>
        <dbReference type="SAM" id="MobiDB-lite"/>
    </source>
</evidence>
<comment type="caution">
    <text evidence="2">The sequence shown here is derived from an EMBL/GenBank/DDBJ whole genome shotgun (WGS) entry which is preliminary data.</text>
</comment>
<organism evidence="2 3">
    <name type="scientific">Clostridium tagluense</name>
    <dbReference type="NCBI Taxonomy" id="360422"/>
    <lineage>
        <taxon>Bacteria</taxon>
        <taxon>Bacillati</taxon>
        <taxon>Bacillota</taxon>
        <taxon>Clostridia</taxon>
        <taxon>Eubacteriales</taxon>
        <taxon>Clostridiaceae</taxon>
        <taxon>Clostridium</taxon>
    </lineage>
</organism>